<feature type="region of interest" description="Disordered" evidence="15">
    <location>
        <begin position="1261"/>
        <end position="1322"/>
    </location>
</feature>
<evidence type="ECO:0000256" key="3">
    <source>
        <dbReference type="ARBA" id="ARBA00009889"/>
    </source>
</evidence>
<dbReference type="Pfam" id="PF04851">
    <property type="entry name" value="ResIII"/>
    <property type="match status" value="1"/>
</dbReference>
<reference evidence="18" key="1">
    <citation type="journal article" date="2020" name="Stud. Mycol.">
        <title>101 Dothideomycetes genomes: a test case for predicting lifestyles and emergence of pathogens.</title>
        <authorList>
            <person name="Haridas S."/>
            <person name="Albert R."/>
            <person name="Binder M."/>
            <person name="Bloem J."/>
            <person name="Labutti K."/>
            <person name="Salamov A."/>
            <person name="Andreopoulos B."/>
            <person name="Baker S."/>
            <person name="Barry K."/>
            <person name="Bills G."/>
            <person name="Bluhm B."/>
            <person name="Cannon C."/>
            <person name="Castanera R."/>
            <person name="Culley D."/>
            <person name="Daum C."/>
            <person name="Ezra D."/>
            <person name="Gonzalez J."/>
            <person name="Henrissat B."/>
            <person name="Kuo A."/>
            <person name="Liang C."/>
            <person name="Lipzen A."/>
            <person name="Lutzoni F."/>
            <person name="Magnuson J."/>
            <person name="Mondo S."/>
            <person name="Nolan M."/>
            <person name="Ohm R."/>
            <person name="Pangilinan J."/>
            <person name="Park H.-J."/>
            <person name="Ramirez L."/>
            <person name="Alfaro M."/>
            <person name="Sun H."/>
            <person name="Tritt A."/>
            <person name="Yoshinaga Y."/>
            <person name="Zwiers L.-H."/>
            <person name="Turgeon B."/>
            <person name="Goodwin S."/>
            <person name="Spatafora J."/>
            <person name="Crous P."/>
            <person name="Grigoriev I."/>
        </authorList>
    </citation>
    <scope>NUCLEOTIDE SEQUENCE</scope>
    <source>
        <strain evidence="18">CBS 627.86</strain>
    </source>
</reference>
<keyword evidence="8" id="KW-0347">Helicase</keyword>
<feature type="region of interest" description="Disordered" evidence="15">
    <location>
        <begin position="1"/>
        <end position="128"/>
    </location>
</feature>
<dbReference type="CDD" id="cd18801">
    <property type="entry name" value="SF2_C_FANCM_Hef"/>
    <property type="match status" value="1"/>
</dbReference>
<feature type="region of interest" description="Disordered" evidence="15">
    <location>
        <begin position="892"/>
        <end position="919"/>
    </location>
</feature>
<evidence type="ECO:0000256" key="2">
    <source>
        <dbReference type="ARBA" id="ARBA00004123"/>
    </source>
</evidence>
<feature type="compositionally biased region" description="Polar residues" evidence="15">
    <location>
        <begin position="80"/>
        <end position="105"/>
    </location>
</feature>
<keyword evidence="11" id="KW-0234">DNA repair</keyword>
<feature type="compositionally biased region" description="Basic residues" evidence="15">
    <location>
        <begin position="902"/>
        <end position="914"/>
    </location>
</feature>
<keyword evidence="19" id="KW-1185">Reference proteome</keyword>
<dbReference type="GO" id="GO:0045003">
    <property type="term" value="P:double-strand break repair via synthesis-dependent strand annealing"/>
    <property type="evidence" value="ECO:0007669"/>
    <property type="project" value="TreeGrafter"/>
</dbReference>
<dbReference type="InterPro" id="IPR027417">
    <property type="entry name" value="P-loop_NTPase"/>
</dbReference>
<dbReference type="Gene3D" id="3.40.50.300">
    <property type="entry name" value="P-loop containing nucleotide triphosphate hydrolases"/>
    <property type="match status" value="2"/>
</dbReference>
<feature type="compositionally biased region" description="Low complexity" evidence="15">
    <location>
        <begin position="1100"/>
        <end position="1109"/>
    </location>
</feature>
<gene>
    <name evidence="18" type="ORF">BDV96DRAFT_569567</name>
</gene>
<dbReference type="PANTHER" id="PTHR14025:SF20">
    <property type="entry name" value="FANCONI ANEMIA GROUP M PROTEIN"/>
    <property type="match status" value="1"/>
</dbReference>
<feature type="region of interest" description="Disordered" evidence="15">
    <location>
        <begin position="206"/>
        <end position="238"/>
    </location>
</feature>
<comment type="subunit">
    <text evidence="4 14">Interacts with the MHF histone-fold complex to form the FANCM-MHF complex.</text>
</comment>
<evidence type="ECO:0000313" key="19">
    <source>
        <dbReference type="Proteomes" id="UP000799770"/>
    </source>
</evidence>
<dbReference type="InterPro" id="IPR044749">
    <property type="entry name" value="FANCM_DEXDc"/>
</dbReference>
<dbReference type="PROSITE" id="PS51192">
    <property type="entry name" value="HELICASE_ATP_BIND_1"/>
    <property type="match status" value="1"/>
</dbReference>
<dbReference type="GO" id="GO:0000400">
    <property type="term" value="F:four-way junction DNA binding"/>
    <property type="evidence" value="ECO:0007669"/>
    <property type="project" value="TreeGrafter"/>
</dbReference>
<accession>A0A6A5ZIM0</accession>
<dbReference type="GO" id="GO:0043138">
    <property type="term" value="F:3'-5' DNA helicase activity"/>
    <property type="evidence" value="ECO:0007669"/>
    <property type="project" value="InterPro"/>
</dbReference>
<evidence type="ECO:0000256" key="7">
    <source>
        <dbReference type="ARBA" id="ARBA00022801"/>
    </source>
</evidence>
<evidence type="ECO:0000256" key="14">
    <source>
        <dbReference type="RuleBase" id="RU367027"/>
    </source>
</evidence>
<feature type="domain" description="Helicase C-terminal" evidence="17">
    <location>
        <begin position="699"/>
        <end position="867"/>
    </location>
</feature>
<dbReference type="Proteomes" id="UP000799770">
    <property type="component" value="Unassembled WGS sequence"/>
</dbReference>
<dbReference type="GO" id="GO:0005524">
    <property type="term" value="F:ATP binding"/>
    <property type="evidence" value="ECO:0007669"/>
    <property type="project" value="UniProtKB-UniRule"/>
</dbReference>
<evidence type="ECO:0000259" key="16">
    <source>
        <dbReference type="PROSITE" id="PS51192"/>
    </source>
</evidence>
<dbReference type="GO" id="GO:0005634">
    <property type="term" value="C:nucleus"/>
    <property type="evidence" value="ECO:0007669"/>
    <property type="project" value="UniProtKB-SubCell"/>
</dbReference>
<evidence type="ECO:0000256" key="12">
    <source>
        <dbReference type="ARBA" id="ARBA00023242"/>
    </source>
</evidence>
<dbReference type="PROSITE" id="PS51194">
    <property type="entry name" value="HELICASE_CTER"/>
    <property type="match status" value="1"/>
</dbReference>
<dbReference type="FunFam" id="3.40.50.300:FF:000861">
    <property type="entry name" value="Fanconi anemia, complementation group M"/>
    <property type="match status" value="1"/>
</dbReference>
<dbReference type="FunFam" id="3.40.50.300:FF:001992">
    <property type="entry name" value="ATP-dependent RNA helicase, putative"/>
    <property type="match status" value="1"/>
</dbReference>
<feature type="compositionally biased region" description="Acidic residues" evidence="15">
    <location>
        <begin position="1"/>
        <end position="14"/>
    </location>
</feature>
<dbReference type="EC" id="3.6.4.12" evidence="14"/>
<evidence type="ECO:0000259" key="17">
    <source>
        <dbReference type="PROSITE" id="PS51194"/>
    </source>
</evidence>
<dbReference type="SUPFAM" id="SSF52540">
    <property type="entry name" value="P-loop containing nucleoside triphosphate hydrolases"/>
    <property type="match status" value="1"/>
</dbReference>
<dbReference type="GO" id="GO:0009378">
    <property type="term" value="F:four-way junction helicase activity"/>
    <property type="evidence" value="ECO:0007669"/>
    <property type="project" value="TreeGrafter"/>
</dbReference>
<name>A0A6A5ZIM0_9PLEO</name>
<keyword evidence="10" id="KW-0238">DNA-binding</keyword>
<dbReference type="Pfam" id="PF00271">
    <property type="entry name" value="Helicase_C"/>
    <property type="match status" value="1"/>
</dbReference>
<comment type="subcellular location">
    <subcellularLocation>
        <location evidence="2 14">Nucleus</location>
    </subcellularLocation>
</comment>
<comment type="similarity">
    <text evidence="3 14">Belongs to the DEAD box helicase family. DEAH subfamily. FANCM sub-subfamily.</text>
</comment>
<feature type="compositionally biased region" description="Low complexity" evidence="15">
    <location>
        <begin position="209"/>
        <end position="223"/>
    </location>
</feature>
<evidence type="ECO:0000313" key="18">
    <source>
        <dbReference type="EMBL" id="KAF2118268.1"/>
    </source>
</evidence>
<organism evidence="18 19">
    <name type="scientific">Lophiotrema nucula</name>
    <dbReference type="NCBI Taxonomy" id="690887"/>
    <lineage>
        <taxon>Eukaryota</taxon>
        <taxon>Fungi</taxon>
        <taxon>Dikarya</taxon>
        <taxon>Ascomycota</taxon>
        <taxon>Pezizomycotina</taxon>
        <taxon>Dothideomycetes</taxon>
        <taxon>Pleosporomycetidae</taxon>
        <taxon>Pleosporales</taxon>
        <taxon>Lophiotremataceae</taxon>
        <taxon>Lophiotrema</taxon>
    </lineage>
</organism>
<feature type="domain" description="Helicase ATP-binding" evidence="16">
    <location>
        <begin position="358"/>
        <end position="526"/>
    </location>
</feature>
<feature type="region of interest" description="Disordered" evidence="15">
    <location>
        <begin position="1069"/>
        <end position="1246"/>
    </location>
</feature>
<evidence type="ECO:0000256" key="10">
    <source>
        <dbReference type="ARBA" id="ARBA00023125"/>
    </source>
</evidence>
<dbReference type="SMART" id="SM00487">
    <property type="entry name" value="DEXDc"/>
    <property type="match status" value="1"/>
</dbReference>
<dbReference type="GO" id="GO:0036297">
    <property type="term" value="P:interstrand cross-link repair"/>
    <property type="evidence" value="ECO:0007669"/>
    <property type="project" value="UniProtKB-ARBA"/>
</dbReference>
<dbReference type="OrthoDB" id="164902at2759"/>
<evidence type="ECO:0000256" key="13">
    <source>
        <dbReference type="ARBA" id="ARBA00047995"/>
    </source>
</evidence>
<keyword evidence="5" id="KW-0547">Nucleotide-binding</keyword>
<sequence>MMESDDFGDLDDTAFLEAATQAEKENTPSFLPSPRPAKRRKIGHSNERTSSVVPRQNNNQEHVLGSSDDDAFEPALHGTALSSSRHTPNQRNGRSLSTSTASESPVTHKKAQRREGLQDGKQKKDKVSIWERMKQNSKINRIHTPAINQDLEVAFFTQPPQEHSPPWKARGAIWQKPTSIGIHRPSGSQSGKWTGLDAMKTMALPGRQSISSRPISRPARSPTAPSPSPAPEESPVLPTGTDVVAEVYDPALDLADLPSDAFASSSSSPQKHHGGGVEFISERRTRVVAPQTGLRQTTLFGREGVDGEIPPSQVNKRYNFIADQKQEAPTHHKLDAEAMKTWVYPTNLGKTRDYQFNIVARGLFHNLLVALPTGLGKTFIAATIMLNWFRWTTDAQIVFVAPTKPLVTQQAEACYGIVGIPRSETTLLIGGVAPGLRAEEWQKKRVFFMTPQTMLNDLKSGYADPKKIVLLVVDEAHRATGAYAYVEVVSFLRRFNQSFRVLALTATPGADVESVQKVIDGLDISRIELRTETSMDIREYVHQRKVDKHVFSNSEEMVMCMDLYSQALQPIVNKVAGLNAFYSRDPLDLTPYGCMQSRQKWMQAQGRGVNPGTKFMVTNLFTILGSISMGMELLKYHGIGPFYTKMKEFRDGSAESKSKYKKEVCDSDAFKKLMVRLQGWVTDDEFVGHPKLEFLQTAILDHFVNAAEGRNPDGAPPAQTRIMVFAHWRDSAEEIVRILNRHKPMIRPSVFVGQASAKNSDGMSQKEQQAVVEKFKKGTFNTLVATSIGEEGLDIGEVDLIICYDSKASPIRMLQRMGRTGRKREGKIILLQMEGKEEKDFLKAKDNYEQMQKLIADGSKFNFHEEISRRILPRDVQPVVDKRVVEIPPENSQADFMPVPKKNGRAPKRPPKKFHMPDGVITGFVTAGRMGEEIAPPSRGKKKTKPLYASELPAPIPPLDSVLLDGEQTKDLERRFQTVFNDDDETIGELNLGTSPTRQRFLSQTKHFSRPGRTARSLVETLQSMHDMDCEQLAKFKIDLIQSDLEGEPEGHIVVSEVSFDDELMNGDMEMWADDDPASQPLPAKAKAKPGPRPKPKAAPKPTRTAARGRPQKPRDVPPTLDEDVEAPLPKTITTPAPGGRPRKNTPATNDAETPAICASRGRGRPRKDPLASTTPARQPKARAKTKTPKTPRYRVSDLVDEGASSSPPPTDPNMRFASQADTIGSDDTLGADEPQDTQAYLQDSDLASFIADDEEEVFEGLTSSLPKSSMNGLGRGTQAVLEATKPPRRTKADKIFTSDPTDDDAIVSSDSDSDAQLRKGKSKVKGVMFGKARAVVVDSASEDDDAALVQPIRRARRIVDSDDEDG</sequence>
<feature type="compositionally biased region" description="Polar residues" evidence="15">
    <location>
        <begin position="48"/>
        <end position="61"/>
    </location>
</feature>
<comment type="function">
    <text evidence="1 14">ATP-dependent DNA helicase involved in DNA damage repair by homologous recombination and in genome maintenance. Capable of unwinding D-loops. Plays a role in limiting crossover recombinants during mitotic DNA double-strand break (DSB) repair. Component of a FANCM-MHF complex which promotes gene conversion at blocked replication forks, probably by reversal of the stalled fork.</text>
</comment>
<dbReference type="CDD" id="cd18033">
    <property type="entry name" value="DEXDc_FANCM"/>
    <property type="match status" value="1"/>
</dbReference>
<evidence type="ECO:0000256" key="15">
    <source>
        <dbReference type="SAM" id="MobiDB-lite"/>
    </source>
</evidence>
<dbReference type="GO" id="GO:0016787">
    <property type="term" value="F:hydrolase activity"/>
    <property type="evidence" value="ECO:0007669"/>
    <property type="project" value="UniProtKB-KW"/>
</dbReference>
<keyword evidence="9" id="KW-0067">ATP-binding</keyword>
<proteinExistence type="inferred from homology"/>
<dbReference type="InterPro" id="IPR001650">
    <property type="entry name" value="Helicase_C-like"/>
</dbReference>
<dbReference type="CDD" id="cd12091">
    <property type="entry name" value="FANCM_ID"/>
    <property type="match status" value="1"/>
</dbReference>
<dbReference type="PANTHER" id="PTHR14025">
    <property type="entry name" value="FANCONI ANEMIA GROUP M FANCM FAMILY MEMBER"/>
    <property type="match status" value="1"/>
</dbReference>
<dbReference type="InterPro" id="IPR014001">
    <property type="entry name" value="Helicase_ATP-bd"/>
</dbReference>
<evidence type="ECO:0000256" key="11">
    <source>
        <dbReference type="ARBA" id="ARBA00023204"/>
    </source>
</evidence>
<feature type="compositionally biased region" description="Polar residues" evidence="15">
    <location>
        <begin position="1262"/>
        <end position="1272"/>
    </location>
</feature>
<evidence type="ECO:0000256" key="4">
    <source>
        <dbReference type="ARBA" id="ARBA00011390"/>
    </source>
</evidence>
<feature type="compositionally biased region" description="Basic residues" evidence="15">
    <location>
        <begin position="1086"/>
        <end position="1098"/>
    </location>
</feature>
<evidence type="ECO:0000256" key="6">
    <source>
        <dbReference type="ARBA" id="ARBA00022763"/>
    </source>
</evidence>
<protein>
    <recommendedName>
        <fullName evidence="14">ATP-dependent DNA helicase</fullName>
        <ecNumber evidence="14">3.6.4.12</ecNumber>
    </recommendedName>
</protein>
<dbReference type="InterPro" id="IPR039686">
    <property type="entry name" value="FANCM/Mph1-like_ID"/>
</dbReference>
<keyword evidence="6" id="KW-0227">DNA damage</keyword>
<evidence type="ECO:0000256" key="9">
    <source>
        <dbReference type="ARBA" id="ARBA00022840"/>
    </source>
</evidence>
<dbReference type="EMBL" id="ML977317">
    <property type="protein sequence ID" value="KAF2118268.1"/>
    <property type="molecule type" value="Genomic_DNA"/>
</dbReference>
<dbReference type="SMART" id="SM00490">
    <property type="entry name" value="HELICc"/>
    <property type="match status" value="1"/>
</dbReference>
<evidence type="ECO:0000256" key="5">
    <source>
        <dbReference type="ARBA" id="ARBA00022741"/>
    </source>
</evidence>
<comment type="catalytic activity">
    <reaction evidence="13 14">
        <text>ATP + H2O = ADP + phosphate + H(+)</text>
        <dbReference type="Rhea" id="RHEA:13065"/>
        <dbReference type="ChEBI" id="CHEBI:15377"/>
        <dbReference type="ChEBI" id="CHEBI:15378"/>
        <dbReference type="ChEBI" id="CHEBI:30616"/>
        <dbReference type="ChEBI" id="CHEBI:43474"/>
        <dbReference type="ChEBI" id="CHEBI:456216"/>
        <dbReference type="EC" id="3.6.4.12"/>
    </reaction>
</comment>
<feature type="compositionally biased region" description="Basic and acidic residues" evidence="15">
    <location>
        <begin position="113"/>
        <end position="128"/>
    </location>
</feature>
<dbReference type="InterPro" id="IPR006935">
    <property type="entry name" value="Helicase/UvrB_N"/>
</dbReference>
<feature type="compositionally biased region" description="Basic residues" evidence="15">
    <location>
        <begin position="1180"/>
        <end position="1193"/>
    </location>
</feature>
<evidence type="ECO:0000256" key="8">
    <source>
        <dbReference type="ARBA" id="ARBA00022806"/>
    </source>
</evidence>
<keyword evidence="7" id="KW-0378">Hydrolase</keyword>
<keyword evidence="12" id="KW-0539">Nucleus</keyword>
<evidence type="ECO:0000256" key="1">
    <source>
        <dbReference type="ARBA" id="ARBA00003813"/>
    </source>
</evidence>